<sequence>MLRMYSVLQLQQVWSNKPEEQDLTPATSPIHDVLPAVQEEETEDDNGVAVTTEPNESAIGKEEDQKKNNVTHDGEETLVSGKADITTTNQQVNEHESSQYNSKRDSKMSAGSSSVTDSSSKLASQPLSIVTRTTSTGEQDTSLSTTPVSPKASRSSQIQNKLASQRRSFSRRIKRTFSTSSSNKG</sequence>
<dbReference type="EMBL" id="LK023313">
    <property type="protein sequence ID" value="CDS02917.1"/>
    <property type="molecule type" value="Genomic_DNA"/>
</dbReference>
<feature type="compositionally biased region" description="Basic and acidic residues" evidence="1">
    <location>
        <begin position="59"/>
        <end position="75"/>
    </location>
</feature>
<feature type="region of interest" description="Disordered" evidence="1">
    <location>
        <begin position="14"/>
        <end position="185"/>
    </location>
</feature>
<dbReference type="OrthoDB" id="2279661at2759"/>
<feature type="compositionally biased region" description="Polar residues" evidence="1">
    <location>
        <begin position="176"/>
        <end position="185"/>
    </location>
</feature>
<feature type="compositionally biased region" description="Polar residues" evidence="1">
    <location>
        <begin position="125"/>
        <end position="167"/>
    </location>
</feature>
<accession>A0A077W660</accession>
<reference evidence="2" key="1">
    <citation type="journal article" date="2014" name="Genome Announc.">
        <title>De novo whole-genome sequence and genome annotation of Lichtheimia ramosa.</title>
        <authorList>
            <person name="Linde J."/>
            <person name="Schwartze V."/>
            <person name="Binder U."/>
            <person name="Lass-Florl C."/>
            <person name="Voigt K."/>
            <person name="Horn F."/>
        </authorList>
    </citation>
    <scope>NUCLEOTIDE SEQUENCE</scope>
    <source>
        <strain evidence="2">JMRC FSU:6197</strain>
    </source>
</reference>
<feature type="compositionally biased region" description="Low complexity" evidence="1">
    <location>
        <begin position="109"/>
        <end position="124"/>
    </location>
</feature>
<evidence type="ECO:0000313" key="2">
    <source>
        <dbReference type="EMBL" id="CDS02917.1"/>
    </source>
</evidence>
<dbReference type="AlphaFoldDB" id="A0A077W660"/>
<gene>
    <name evidence="2" type="ORF">LRAMOSA00319</name>
</gene>
<name>A0A077W660_9FUNG</name>
<proteinExistence type="predicted"/>
<evidence type="ECO:0000256" key="1">
    <source>
        <dbReference type="SAM" id="MobiDB-lite"/>
    </source>
</evidence>
<protein>
    <submittedName>
        <fullName evidence="2">Uncharacterized protein</fullName>
    </submittedName>
</protein>
<feature type="compositionally biased region" description="Basic and acidic residues" evidence="1">
    <location>
        <begin position="93"/>
        <end position="107"/>
    </location>
</feature>
<organism evidence="2">
    <name type="scientific">Lichtheimia ramosa</name>
    <dbReference type="NCBI Taxonomy" id="688394"/>
    <lineage>
        <taxon>Eukaryota</taxon>
        <taxon>Fungi</taxon>
        <taxon>Fungi incertae sedis</taxon>
        <taxon>Mucoromycota</taxon>
        <taxon>Mucoromycotina</taxon>
        <taxon>Mucoromycetes</taxon>
        <taxon>Mucorales</taxon>
        <taxon>Lichtheimiaceae</taxon>
        <taxon>Lichtheimia</taxon>
    </lineage>
</organism>